<organism evidence="2 3">
    <name type="scientific">Streptomyces pactum</name>
    <dbReference type="NCBI Taxonomy" id="68249"/>
    <lineage>
        <taxon>Bacteria</taxon>
        <taxon>Bacillati</taxon>
        <taxon>Actinomycetota</taxon>
        <taxon>Actinomycetes</taxon>
        <taxon>Kitasatosporales</taxon>
        <taxon>Streptomycetaceae</taxon>
        <taxon>Streptomyces</taxon>
    </lineage>
</organism>
<reference evidence="2 3" key="1">
    <citation type="submission" date="2017-02" db="EMBL/GenBank/DDBJ databases">
        <title>Streptomyces pactum ACT12 Genome sequencing and assembly.</title>
        <authorList>
            <person name="Xue Q."/>
            <person name="Yan X."/>
            <person name="Jia L."/>
            <person name="Yan H."/>
        </authorList>
    </citation>
    <scope>NUCLEOTIDE SEQUENCE [LARGE SCALE GENOMIC DNA]</scope>
    <source>
        <strain evidence="2 3">ACT12</strain>
    </source>
</reference>
<evidence type="ECO:0000256" key="1">
    <source>
        <dbReference type="SAM" id="MobiDB-lite"/>
    </source>
</evidence>
<dbReference type="KEGG" id="spac:B1H29_33325"/>
<evidence type="ECO:0000313" key="3">
    <source>
        <dbReference type="Proteomes" id="UP000189443"/>
    </source>
</evidence>
<evidence type="ECO:0000313" key="2">
    <source>
        <dbReference type="EMBL" id="AQS71120.1"/>
    </source>
</evidence>
<accession>A0A1S6JH91</accession>
<protein>
    <submittedName>
        <fullName evidence="2">Uncharacterized protein</fullName>
    </submittedName>
</protein>
<name>A0A1S6JH91_9ACTN</name>
<dbReference type="AlphaFoldDB" id="A0A1S6JH91"/>
<feature type="compositionally biased region" description="Polar residues" evidence="1">
    <location>
        <begin position="1"/>
        <end position="14"/>
    </location>
</feature>
<keyword evidence="3" id="KW-1185">Reference proteome</keyword>
<dbReference type="RefSeq" id="WP_055420413.1">
    <property type="nucleotide sequence ID" value="NZ_CP019724.1"/>
</dbReference>
<dbReference type="EMBL" id="CP019724">
    <property type="protein sequence ID" value="AQS71120.1"/>
    <property type="molecule type" value="Genomic_DNA"/>
</dbReference>
<proteinExistence type="predicted"/>
<feature type="region of interest" description="Disordered" evidence="1">
    <location>
        <begin position="1"/>
        <end position="23"/>
    </location>
</feature>
<sequence>MSSRTQQTKTTQAEPRQAASRQVDAKYETICPSCGHRVPAEVKRHKTLGIYVPVWHPGTCHNPDCAESTTDRHR</sequence>
<gene>
    <name evidence="2" type="ORF">B1H29_33325</name>
</gene>
<dbReference type="OrthoDB" id="4326748at2"/>
<dbReference type="Proteomes" id="UP000189443">
    <property type="component" value="Chromosome"/>
</dbReference>